<dbReference type="Gene3D" id="6.10.340.10">
    <property type="match status" value="1"/>
</dbReference>
<evidence type="ECO:0000313" key="7">
    <source>
        <dbReference type="EMBL" id="QLG89109.1"/>
    </source>
</evidence>
<evidence type="ECO:0000259" key="5">
    <source>
        <dbReference type="PROSITE" id="PS50111"/>
    </source>
</evidence>
<feature type="domain" description="HAMP" evidence="6">
    <location>
        <begin position="315"/>
        <end position="366"/>
    </location>
</feature>
<keyword evidence="4" id="KW-0812">Transmembrane</keyword>
<dbReference type="CDD" id="cd06225">
    <property type="entry name" value="HAMP"/>
    <property type="match status" value="1"/>
</dbReference>
<dbReference type="PROSITE" id="PS50885">
    <property type="entry name" value="HAMP"/>
    <property type="match status" value="1"/>
</dbReference>
<evidence type="ECO:0000313" key="8">
    <source>
        <dbReference type="Proteomes" id="UP000509597"/>
    </source>
</evidence>
<dbReference type="PANTHER" id="PTHR32089">
    <property type="entry name" value="METHYL-ACCEPTING CHEMOTAXIS PROTEIN MCPB"/>
    <property type="match status" value="1"/>
</dbReference>
<feature type="transmembrane region" description="Helical" evidence="4">
    <location>
        <begin position="292"/>
        <end position="314"/>
    </location>
</feature>
<dbReference type="SMART" id="SM00283">
    <property type="entry name" value="MA"/>
    <property type="match status" value="1"/>
</dbReference>
<sequence length="703" mass="77951">MNFYQGLVLRLEEALGQRSVAWRTKTLTRGIMGGFALLGLIYVLTFAMDEFAHSQMERIDEFELALKTAEVNYVQVRRDEKNFYLPFKLDKPRYLKQHDEQTKKLLKSIDEVIALSPDEASTAKAKEMQQAVKLYKEKFDISAKKILEAGFNEEHGLHKVMRTAIRELESKLPNNANELEISILKLRKIEKDFIQREDIKYKQEHTAERAGFGTALSRLNPANKDEINTLFSQYTQAFDAYVDAQLAARQAEKEANKASDKPEEVLETLTKVALSAIDSQESFDKMLSNTSVAIFTLVLIGIALILTLMVTLIAKGIRQPVEHLHNTVEALANGEDVRTDMEQPDELGELGRSFDRMIEERNAVQQGIIDENEKLNDAVLNLLQAVAILARKDLTHKVPVTEDVTGPVADALNLLSSETAKVLQRVSDLSADVTQASLLVKEQSDEVMGIAEKESEEVEKASKALTTAADSMTKIAAVARSANQSAEHAMKTTRQAMESVNTTVSGINNTRETIRETEKRIKRLGERSQEISLAVNLINSISERTHILALNASMHAASAGEAGRGFAVVADEVQRLAENARQATQQISSLVHNIQADTAETMSAMNQAIEQVVAGSRLAEQAGQQMEVTEQNTAQLVKAVQQIAVASEAQVRVNRDLVVRAEAINASTQYTNAKLKEQSLQTHSLVEYARGLLSAVRVFKLPD</sequence>
<dbReference type="PANTHER" id="PTHR32089:SF112">
    <property type="entry name" value="LYSOZYME-LIKE PROTEIN-RELATED"/>
    <property type="match status" value="1"/>
</dbReference>
<comment type="similarity">
    <text evidence="2">Belongs to the methyl-accepting chemotaxis (MCP) protein family.</text>
</comment>
<dbReference type="KEGG" id="chiz:HQ393_13140"/>
<dbReference type="Pfam" id="PF00015">
    <property type="entry name" value="MCPsignal"/>
    <property type="match status" value="1"/>
</dbReference>
<evidence type="ECO:0000256" key="1">
    <source>
        <dbReference type="ARBA" id="ARBA00023224"/>
    </source>
</evidence>
<dbReference type="Proteomes" id="UP000509597">
    <property type="component" value="Chromosome"/>
</dbReference>
<dbReference type="SUPFAM" id="SSF58104">
    <property type="entry name" value="Methyl-accepting chemotaxis protein (MCP) signaling domain"/>
    <property type="match status" value="1"/>
</dbReference>
<dbReference type="GO" id="GO:0004888">
    <property type="term" value="F:transmembrane signaling receptor activity"/>
    <property type="evidence" value="ECO:0007669"/>
    <property type="project" value="InterPro"/>
</dbReference>
<evidence type="ECO:0000256" key="4">
    <source>
        <dbReference type="SAM" id="Phobius"/>
    </source>
</evidence>
<gene>
    <name evidence="7" type="ORF">HQ393_13140</name>
</gene>
<dbReference type="AlphaFoldDB" id="A0A7H9BKT8"/>
<dbReference type="Pfam" id="PF00672">
    <property type="entry name" value="HAMP"/>
    <property type="match status" value="1"/>
</dbReference>
<dbReference type="GO" id="GO:0007165">
    <property type="term" value="P:signal transduction"/>
    <property type="evidence" value="ECO:0007669"/>
    <property type="project" value="UniProtKB-KW"/>
</dbReference>
<keyword evidence="1 3" id="KW-0807">Transducer</keyword>
<keyword evidence="4" id="KW-1133">Transmembrane helix</keyword>
<dbReference type="GO" id="GO:0006935">
    <property type="term" value="P:chemotaxis"/>
    <property type="evidence" value="ECO:0007669"/>
    <property type="project" value="InterPro"/>
</dbReference>
<dbReference type="PROSITE" id="PS50111">
    <property type="entry name" value="CHEMOTAXIS_TRANSDUC_2"/>
    <property type="match status" value="1"/>
</dbReference>
<dbReference type="Gene3D" id="1.10.287.950">
    <property type="entry name" value="Methyl-accepting chemotaxis protein"/>
    <property type="match status" value="1"/>
</dbReference>
<accession>A0A7H9BKT8</accession>
<proteinExistence type="inferred from homology"/>
<reference evidence="7 8" key="1">
    <citation type="submission" date="2020-07" db="EMBL/GenBank/DDBJ databases">
        <title>Complete genome sequence of Chitinibacter sp. 2T18.</title>
        <authorList>
            <person name="Bae J.-W."/>
            <person name="Choi J.-W."/>
        </authorList>
    </citation>
    <scope>NUCLEOTIDE SEQUENCE [LARGE SCALE GENOMIC DNA]</scope>
    <source>
        <strain evidence="7 8">2T18</strain>
    </source>
</reference>
<dbReference type="RefSeq" id="WP_179355610.1">
    <property type="nucleotide sequence ID" value="NZ_CP058627.1"/>
</dbReference>
<dbReference type="InterPro" id="IPR004089">
    <property type="entry name" value="MCPsignal_dom"/>
</dbReference>
<dbReference type="InterPro" id="IPR003660">
    <property type="entry name" value="HAMP_dom"/>
</dbReference>
<evidence type="ECO:0000259" key="6">
    <source>
        <dbReference type="PROSITE" id="PS50885"/>
    </source>
</evidence>
<feature type="transmembrane region" description="Helical" evidence="4">
    <location>
        <begin position="30"/>
        <end position="48"/>
    </location>
</feature>
<keyword evidence="4" id="KW-0472">Membrane</keyword>
<dbReference type="SMART" id="SM00304">
    <property type="entry name" value="HAMP"/>
    <property type="match status" value="2"/>
</dbReference>
<dbReference type="PRINTS" id="PR00260">
    <property type="entry name" value="CHEMTRNSDUCR"/>
</dbReference>
<organism evidence="7 8">
    <name type="scientific">Chitinibacter bivalviorum</name>
    <dbReference type="NCBI Taxonomy" id="2739434"/>
    <lineage>
        <taxon>Bacteria</taxon>
        <taxon>Pseudomonadati</taxon>
        <taxon>Pseudomonadota</taxon>
        <taxon>Betaproteobacteria</taxon>
        <taxon>Neisseriales</taxon>
        <taxon>Chitinibacteraceae</taxon>
        <taxon>Chitinibacter</taxon>
    </lineage>
</organism>
<keyword evidence="8" id="KW-1185">Reference proteome</keyword>
<dbReference type="EMBL" id="CP058627">
    <property type="protein sequence ID" value="QLG89109.1"/>
    <property type="molecule type" value="Genomic_DNA"/>
</dbReference>
<evidence type="ECO:0000256" key="2">
    <source>
        <dbReference type="ARBA" id="ARBA00029447"/>
    </source>
</evidence>
<dbReference type="InterPro" id="IPR004090">
    <property type="entry name" value="Chemotax_Me-accpt_rcpt"/>
</dbReference>
<feature type="domain" description="Methyl-accepting transducer" evidence="5">
    <location>
        <begin position="429"/>
        <end position="665"/>
    </location>
</feature>
<protein>
    <submittedName>
        <fullName evidence="7">HAMP domain-containing protein</fullName>
    </submittedName>
</protein>
<name>A0A7H9BKT8_9NEIS</name>
<evidence type="ECO:0000256" key="3">
    <source>
        <dbReference type="PROSITE-ProRule" id="PRU00284"/>
    </source>
</evidence>
<dbReference type="GO" id="GO:0016020">
    <property type="term" value="C:membrane"/>
    <property type="evidence" value="ECO:0007669"/>
    <property type="project" value="InterPro"/>
</dbReference>